<dbReference type="InterPro" id="IPR011009">
    <property type="entry name" value="Kinase-like_dom_sf"/>
</dbReference>
<comment type="caution">
    <text evidence="6">The sequence shown here is derived from an EMBL/GenBank/DDBJ whole genome shotgun (WGS) entry which is preliminary data.</text>
</comment>
<sequence>MKMRAAMLTLVLCLGLATCQVSVADGVDFQPPRPPPDYDGDSSGAMFNPFISDMERMVEDKDALLVVMDESSMPPPPPGAPPGPPPIVCDGQPAIMTRSSQFAGNNGCFPPDVVTNLSCSCLIGFNETNEWVFRLQEPTQDQVGPPHKELPGSDVLGVTAVLLMGIPATVTSFKIVADTEKPLPLDILVPPGPPGHSDGSSNPVLVRAPFKNALDSVEVANVDFARLPIKPGFLPSSVRSLSLRNCQITRISSDFLNDFQELTSLDISQNQLSGIFQDVTPTTCTNSHCTLKALNLSHNAITSFPSYLLYLNSLETLDLTTNSISNVTVDNATFDALTQLKVFRMDTVTNGSDCASGTFKTVQNAILCVPTGSSSEDPEPAPTEPDDSSPLLIYIIIGGSLVIAALLFILLKKRPWRKSEDKDILNSYFESTVGYDDTTATVSATLLNDPIIVTHRIPYKDVRVANCISKGGFGLVYSGVYNRRRVAVKKIRPDRAGDIKQIELFLREICMMATLSHPRIVEFIGVSWDSLRNICAITEYMDRGDLREVLHGFKLRNQQLTWESHKTIIAMHIAEALTYLHSLNPKVIHRDLKSKNVLLDSDLNAKLSDFGISRERHFEETHMTAGIGTSFWIAPEVLVGKDYDERADIFSFGVVLSEIDTDDYPYWNSENIGNKGQENAILHMVANGSMRPTFSESCPAAILSLADQCLQVDPDDRPSAAEIVYALQEAMLDYHCRA</sequence>
<organism evidence="6 7">
    <name type="scientific">Pythium oligandrum</name>
    <name type="common">Mycoparasitic fungus</name>
    <dbReference type="NCBI Taxonomy" id="41045"/>
    <lineage>
        <taxon>Eukaryota</taxon>
        <taxon>Sar</taxon>
        <taxon>Stramenopiles</taxon>
        <taxon>Oomycota</taxon>
        <taxon>Peronosporomycetes</taxon>
        <taxon>Pythiales</taxon>
        <taxon>Pythiaceae</taxon>
        <taxon>Pythium</taxon>
    </lineage>
</organism>
<dbReference type="Gene3D" id="3.80.10.10">
    <property type="entry name" value="Ribonuclease Inhibitor"/>
    <property type="match status" value="1"/>
</dbReference>
<keyword evidence="3" id="KW-0812">Transmembrane</keyword>
<dbReference type="GO" id="GO:0004674">
    <property type="term" value="F:protein serine/threonine kinase activity"/>
    <property type="evidence" value="ECO:0007669"/>
    <property type="project" value="TreeGrafter"/>
</dbReference>
<keyword evidence="3" id="KW-1133">Transmembrane helix</keyword>
<reference evidence="6" key="1">
    <citation type="submission" date="2019-03" db="EMBL/GenBank/DDBJ databases">
        <title>Long read genome sequence of the mycoparasitic Pythium oligandrum ATCC 38472 isolated from sugarbeet rhizosphere.</title>
        <authorList>
            <person name="Gaulin E."/>
        </authorList>
    </citation>
    <scope>NUCLEOTIDE SEQUENCE</scope>
    <source>
        <strain evidence="6">ATCC 38472_TT</strain>
    </source>
</reference>
<proteinExistence type="predicted"/>
<dbReference type="PROSITE" id="PS51450">
    <property type="entry name" value="LRR"/>
    <property type="match status" value="1"/>
</dbReference>
<dbReference type="AlphaFoldDB" id="A0A8K1C4P8"/>
<dbReference type="SUPFAM" id="SSF52058">
    <property type="entry name" value="L domain-like"/>
    <property type="match status" value="1"/>
</dbReference>
<dbReference type="Gene3D" id="1.10.510.10">
    <property type="entry name" value="Transferase(Phosphotransferase) domain 1"/>
    <property type="match status" value="1"/>
</dbReference>
<dbReference type="SUPFAM" id="SSF56112">
    <property type="entry name" value="Protein kinase-like (PK-like)"/>
    <property type="match status" value="1"/>
</dbReference>
<dbReference type="PANTHER" id="PTHR44329">
    <property type="entry name" value="SERINE/THREONINE-PROTEIN KINASE TNNI3K-RELATED"/>
    <property type="match status" value="1"/>
</dbReference>
<dbReference type="CDD" id="cd13999">
    <property type="entry name" value="STKc_MAP3K-like"/>
    <property type="match status" value="1"/>
</dbReference>
<dbReference type="InterPro" id="IPR008271">
    <property type="entry name" value="Ser/Thr_kinase_AS"/>
</dbReference>
<evidence type="ECO:0000256" key="1">
    <source>
        <dbReference type="ARBA" id="ARBA00022614"/>
    </source>
</evidence>
<keyword evidence="3" id="KW-0472">Membrane</keyword>
<feature type="chain" id="PRO_5035433506" description="Protein kinase domain-containing protein" evidence="4">
    <location>
        <begin position="25"/>
        <end position="738"/>
    </location>
</feature>
<dbReference type="InterPro" id="IPR032675">
    <property type="entry name" value="LRR_dom_sf"/>
</dbReference>
<name>A0A8K1C4P8_PYTOL</name>
<dbReference type="PROSITE" id="PS00108">
    <property type="entry name" value="PROTEIN_KINASE_ST"/>
    <property type="match status" value="1"/>
</dbReference>
<evidence type="ECO:0000313" key="7">
    <source>
        <dbReference type="Proteomes" id="UP000794436"/>
    </source>
</evidence>
<keyword evidence="4" id="KW-0732">Signal</keyword>
<dbReference type="GO" id="GO:0005524">
    <property type="term" value="F:ATP binding"/>
    <property type="evidence" value="ECO:0007669"/>
    <property type="project" value="InterPro"/>
</dbReference>
<evidence type="ECO:0000259" key="5">
    <source>
        <dbReference type="PROSITE" id="PS50011"/>
    </source>
</evidence>
<feature type="transmembrane region" description="Helical" evidence="3">
    <location>
        <begin position="391"/>
        <end position="411"/>
    </location>
</feature>
<evidence type="ECO:0000256" key="3">
    <source>
        <dbReference type="SAM" id="Phobius"/>
    </source>
</evidence>
<keyword evidence="2" id="KW-0677">Repeat</keyword>
<keyword evidence="7" id="KW-1185">Reference proteome</keyword>
<dbReference type="Proteomes" id="UP000794436">
    <property type="component" value="Unassembled WGS sequence"/>
</dbReference>
<protein>
    <recommendedName>
        <fullName evidence="5">Protein kinase domain-containing protein</fullName>
    </recommendedName>
</protein>
<dbReference type="Pfam" id="PF00069">
    <property type="entry name" value="Pkinase"/>
    <property type="match status" value="1"/>
</dbReference>
<dbReference type="SMART" id="SM00220">
    <property type="entry name" value="S_TKc"/>
    <property type="match status" value="1"/>
</dbReference>
<keyword evidence="1" id="KW-0433">Leucine-rich repeat</keyword>
<evidence type="ECO:0000313" key="6">
    <source>
        <dbReference type="EMBL" id="TMW56345.1"/>
    </source>
</evidence>
<dbReference type="InterPro" id="IPR051681">
    <property type="entry name" value="Ser/Thr_Kinases-Pseudokinases"/>
</dbReference>
<dbReference type="PROSITE" id="PS50011">
    <property type="entry name" value="PROTEIN_KINASE_DOM"/>
    <property type="match status" value="1"/>
</dbReference>
<dbReference type="EMBL" id="SPLM01000145">
    <property type="protein sequence ID" value="TMW56345.1"/>
    <property type="molecule type" value="Genomic_DNA"/>
</dbReference>
<feature type="domain" description="Protein kinase" evidence="5">
    <location>
        <begin position="462"/>
        <end position="732"/>
    </location>
</feature>
<evidence type="ECO:0000256" key="4">
    <source>
        <dbReference type="SAM" id="SignalP"/>
    </source>
</evidence>
<dbReference type="PANTHER" id="PTHR44329:SF214">
    <property type="entry name" value="PROTEIN KINASE DOMAIN-CONTAINING PROTEIN"/>
    <property type="match status" value="1"/>
</dbReference>
<dbReference type="Gene3D" id="3.30.200.20">
    <property type="entry name" value="Phosphorylase Kinase, domain 1"/>
    <property type="match status" value="1"/>
</dbReference>
<dbReference type="PRINTS" id="PR00019">
    <property type="entry name" value="LEURICHRPT"/>
</dbReference>
<accession>A0A8K1C4P8</accession>
<evidence type="ECO:0000256" key="2">
    <source>
        <dbReference type="ARBA" id="ARBA00022737"/>
    </source>
</evidence>
<dbReference type="OrthoDB" id="4062651at2759"/>
<feature type="signal peptide" evidence="4">
    <location>
        <begin position="1"/>
        <end position="24"/>
    </location>
</feature>
<dbReference type="InterPro" id="IPR001611">
    <property type="entry name" value="Leu-rich_rpt"/>
</dbReference>
<dbReference type="InterPro" id="IPR000719">
    <property type="entry name" value="Prot_kinase_dom"/>
</dbReference>
<gene>
    <name evidence="6" type="ORF">Poli38472_006355</name>
</gene>